<dbReference type="AlphaFoldDB" id="A0A9P9DRG7"/>
<evidence type="ECO:0000313" key="2">
    <source>
        <dbReference type="Proteomes" id="UP000738349"/>
    </source>
</evidence>
<comment type="caution">
    <text evidence="1">The sequence shown here is derived from an EMBL/GenBank/DDBJ whole genome shotgun (WGS) entry which is preliminary data.</text>
</comment>
<sequence length="100" mass="11093">MRFLLRDLLLAYLSIGIQLILSSGTLSSLIQTIIDVHSSQQSVTMTADIEKTPSIFDRAESTHNGAMDHLESQRDPNEGLKQKLNTRHLTFISLGSVIGR</sequence>
<reference evidence="1" key="1">
    <citation type="journal article" date="2021" name="Nat. Commun.">
        <title>Genetic determinants of endophytism in the Arabidopsis root mycobiome.</title>
        <authorList>
            <person name="Mesny F."/>
            <person name="Miyauchi S."/>
            <person name="Thiergart T."/>
            <person name="Pickel B."/>
            <person name="Atanasova L."/>
            <person name="Karlsson M."/>
            <person name="Huettel B."/>
            <person name="Barry K.W."/>
            <person name="Haridas S."/>
            <person name="Chen C."/>
            <person name="Bauer D."/>
            <person name="Andreopoulos W."/>
            <person name="Pangilinan J."/>
            <person name="LaButti K."/>
            <person name="Riley R."/>
            <person name="Lipzen A."/>
            <person name="Clum A."/>
            <person name="Drula E."/>
            <person name="Henrissat B."/>
            <person name="Kohler A."/>
            <person name="Grigoriev I.V."/>
            <person name="Martin F.M."/>
            <person name="Hacquard S."/>
        </authorList>
    </citation>
    <scope>NUCLEOTIDE SEQUENCE</scope>
    <source>
        <strain evidence="1">MPI-CAGE-AT-0147</strain>
    </source>
</reference>
<accession>A0A9P9DRG7</accession>
<keyword evidence="2" id="KW-1185">Reference proteome</keyword>
<organism evidence="1 2">
    <name type="scientific">Dactylonectria macrodidyma</name>
    <dbReference type="NCBI Taxonomy" id="307937"/>
    <lineage>
        <taxon>Eukaryota</taxon>
        <taxon>Fungi</taxon>
        <taxon>Dikarya</taxon>
        <taxon>Ascomycota</taxon>
        <taxon>Pezizomycotina</taxon>
        <taxon>Sordariomycetes</taxon>
        <taxon>Hypocreomycetidae</taxon>
        <taxon>Hypocreales</taxon>
        <taxon>Nectriaceae</taxon>
        <taxon>Dactylonectria</taxon>
    </lineage>
</organism>
<dbReference type="EMBL" id="JAGMUV010000022">
    <property type="protein sequence ID" value="KAH7124360.1"/>
    <property type="molecule type" value="Genomic_DNA"/>
</dbReference>
<gene>
    <name evidence="1" type="ORF">EDB81DRAFT_765743</name>
</gene>
<dbReference type="Proteomes" id="UP000738349">
    <property type="component" value="Unassembled WGS sequence"/>
</dbReference>
<protein>
    <submittedName>
        <fullName evidence="1">Uncharacterized protein</fullName>
    </submittedName>
</protein>
<name>A0A9P9DRG7_9HYPO</name>
<proteinExistence type="predicted"/>
<evidence type="ECO:0000313" key="1">
    <source>
        <dbReference type="EMBL" id="KAH7124360.1"/>
    </source>
</evidence>